<dbReference type="SUPFAM" id="SSF56112">
    <property type="entry name" value="Protein kinase-like (PK-like)"/>
    <property type="match status" value="1"/>
</dbReference>
<comment type="caution">
    <text evidence="2">The sequence shown here is derived from an EMBL/GenBank/DDBJ whole genome shotgun (WGS) entry which is preliminary data.</text>
</comment>
<feature type="region of interest" description="Disordered" evidence="1">
    <location>
        <begin position="94"/>
        <end position="132"/>
    </location>
</feature>
<dbReference type="Proteomes" id="UP001381693">
    <property type="component" value="Unassembled WGS sequence"/>
</dbReference>
<accession>A0AAN8XRM7</accession>
<keyword evidence="3" id="KW-1185">Reference proteome</keyword>
<proteinExistence type="predicted"/>
<feature type="compositionally biased region" description="Low complexity" evidence="1">
    <location>
        <begin position="189"/>
        <end position="202"/>
    </location>
</feature>
<dbReference type="AlphaFoldDB" id="A0AAN8XRM7"/>
<feature type="region of interest" description="Disordered" evidence="1">
    <location>
        <begin position="189"/>
        <end position="219"/>
    </location>
</feature>
<dbReference type="EMBL" id="JAXCGZ010002071">
    <property type="protein sequence ID" value="KAK7084494.1"/>
    <property type="molecule type" value="Genomic_DNA"/>
</dbReference>
<evidence type="ECO:0000313" key="2">
    <source>
        <dbReference type="EMBL" id="KAK7084494.1"/>
    </source>
</evidence>
<keyword evidence="2" id="KW-0808">Transferase</keyword>
<protein>
    <submittedName>
        <fullName evidence="2">Cyclin-dependent kinase 6</fullName>
        <ecNumber evidence="2">2.7.11.22</ecNumber>
    </submittedName>
</protein>
<feature type="compositionally biased region" description="Polar residues" evidence="1">
    <location>
        <begin position="94"/>
        <end position="105"/>
    </location>
</feature>
<keyword evidence="2" id="KW-0418">Kinase</keyword>
<dbReference type="Gene3D" id="1.10.510.10">
    <property type="entry name" value="Transferase(Phosphotransferase) domain 1"/>
    <property type="match status" value="1"/>
</dbReference>
<organism evidence="2 3">
    <name type="scientific">Halocaridina rubra</name>
    <name type="common">Hawaiian red shrimp</name>
    <dbReference type="NCBI Taxonomy" id="373956"/>
    <lineage>
        <taxon>Eukaryota</taxon>
        <taxon>Metazoa</taxon>
        <taxon>Ecdysozoa</taxon>
        <taxon>Arthropoda</taxon>
        <taxon>Crustacea</taxon>
        <taxon>Multicrustacea</taxon>
        <taxon>Malacostraca</taxon>
        <taxon>Eumalacostraca</taxon>
        <taxon>Eucarida</taxon>
        <taxon>Decapoda</taxon>
        <taxon>Pleocyemata</taxon>
        <taxon>Caridea</taxon>
        <taxon>Atyoidea</taxon>
        <taxon>Atyidae</taxon>
        <taxon>Halocaridina</taxon>
    </lineage>
</organism>
<evidence type="ECO:0000313" key="3">
    <source>
        <dbReference type="Proteomes" id="UP001381693"/>
    </source>
</evidence>
<feature type="compositionally biased region" description="Basic residues" evidence="1">
    <location>
        <begin position="118"/>
        <end position="127"/>
    </location>
</feature>
<sequence length="219" mass="23514">MTFPITCLSLERHLESVIGTPHESDWPRDVSLSRSNFRHRPGRQFRDIVPEITDDAADLLQKMLKFVPSIRISAIEALRHPYFRGLNTPRVMATSNRSTPTQQVLSPAPLATSSPTTAHHHLHHQRHVAASTANAVTAANTSEQATLPSQVTANDENNPNAGNSANTNTLVSMIPEPKVAERAITVADTSAADTSVTTSTVTPAGAGIHPPPDNSSNTV</sequence>
<dbReference type="InterPro" id="IPR011009">
    <property type="entry name" value="Kinase-like_dom_sf"/>
</dbReference>
<evidence type="ECO:0000256" key="1">
    <source>
        <dbReference type="SAM" id="MobiDB-lite"/>
    </source>
</evidence>
<name>A0AAN8XRM7_HALRR</name>
<dbReference type="GO" id="GO:0004693">
    <property type="term" value="F:cyclin-dependent protein serine/threonine kinase activity"/>
    <property type="evidence" value="ECO:0007669"/>
    <property type="project" value="UniProtKB-EC"/>
</dbReference>
<reference evidence="2 3" key="1">
    <citation type="submission" date="2023-11" db="EMBL/GenBank/DDBJ databases">
        <title>Halocaridina rubra genome assembly.</title>
        <authorList>
            <person name="Smith C."/>
        </authorList>
    </citation>
    <scope>NUCLEOTIDE SEQUENCE [LARGE SCALE GENOMIC DNA]</scope>
    <source>
        <strain evidence="2">EP-1</strain>
        <tissue evidence="2">Whole</tissue>
    </source>
</reference>
<gene>
    <name evidence="2" type="primary">CDK6_2</name>
    <name evidence="2" type="ORF">SK128_027600</name>
</gene>
<dbReference type="EC" id="2.7.11.22" evidence="2"/>